<accession>I2H3P0</accession>
<feature type="transmembrane region" description="Helical" evidence="1">
    <location>
        <begin position="64"/>
        <end position="87"/>
    </location>
</feature>
<dbReference type="Pfam" id="PF17276">
    <property type="entry name" value="DUF5341"/>
    <property type="match status" value="1"/>
</dbReference>
<dbReference type="AlphaFoldDB" id="I2H3P0"/>
<dbReference type="RefSeq" id="XP_004180511.1">
    <property type="nucleotide sequence ID" value="XM_004180463.1"/>
</dbReference>
<reference evidence="2 3" key="1">
    <citation type="journal article" date="2011" name="Proc. Natl. Acad. Sci. U.S.A.">
        <title>Evolutionary erosion of yeast sex chromosomes by mating-type switching accidents.</title>
        <authorList>
            <person name="Gordon J.L."/>
            <person name="Armisen D."/>
            <person name="Proux-Wera E."/>
            <person name="Oheigeartaigh S.S."/>
            <person name="Byrne K.P."/>
            <person name="Wolfe K.H."/>
        </authorList>
    </citation>
    <scope>NUCLEOTIDE SEQUENCE [LARGE SCALE GENOMIC DNA]</scope>
    <source>
        <strain evidence="3">ATCC 34711 / CBS 6284 / DSM 70876 / NBRC 10599 / NRRL Y-10934 / UCD 77-7</strain>
    </source>
</reference>
<organism evidence="2 3">
    <name type="scientific">Henningerozyma blattae (strain ATCC 34711 / CBS 6284 / DSM 70876 / NBRC 10599 / NRRL Y-10934 / UCD 77-7)</name>
    <name type="common">Yeast</name>
    <name type="synonym">Tetrapisispora blattae</name>
    <dbReference type="NCBI Taxonomy" id="1071380"/>
    <lineage>
        <taxon>Eukaryota</taxon>
        <taxon>Fungi</taxon>
        <taxon>Dikarya</taxon>
        <taxon>Ascomycota</taxon>
        <taxon>Saccharomycotina</taxon>
        <taxon>Saccharomycetes</taxon>
        <taxon>Saccharomycetales</taxon>
        <taxon>Saccharomycetaceae</taxon>
        <taxon>Henningerozyma</taxon>
    </lineage>
</organism>
<evidence type="ECO:0000313" key="2">
    <source>
        <dbReference type="EMBL" id="CCH60992.1"/>
    </source>
</evidence>
<keyword evidence="3" id="KW-1185">Reference proteome</keyword>
<dbReference type="Proteomes" id="UP000002866">
    <property type="component" value="Chromosome 4"/>
</dbReference>
<gene>
    <name evidence="2" type="primary">TBLA0D04980</name>
    <name evidence="2" type="ORF">TBLA_0D04980</name>
</gene>
<dbReference type="InterPro" id="IPR035237">
    <property type="entry name" value="DUF5341"/>
</dbReference>
<keyword evidence="1" id="KW-0472">Membrane</keyword>
<dbReference type="EMBL" id="HE806319">
    <property type="protein sequence ID" value="CCH60992.1"/>
    <property type="molecule type" value="Genomic_DNA"/>
</dbReference>
<proteinExistence type="predicted"/>
<keyword evidence="1" id="KW-1133">Transmembrane helix</keyword>
<name>I2H3P0_HENB6</name>
<dbReference type="KEGG" id="tbl:TBLA_0D04980"/>
<dbReference type="HOGENOM" id="CLU_778854_0_0_1"/>
<keyword evidence="1" id="KW-0812">Transmembrane</keyword>
<evidence type="ECO:0000313" key="3">
    <source>
        <dbReference type="Proteomes" id="UP000002866"/>
    </source>
</evidence>
<evidence type="ECO:0000256" key="1">
    <source>
        <dbReference type="SAM" id="Phobius"/>
    </source>
</evidence>
<dbReference type="OrthoDB" id="4066181at2759"/>
<protein>
    <submittedName>
        <fullName evidence="2">Uncharacterized protein</fullName>
    </submittedName>
</protein>
<feature type="transmembrane region" description="Helical" evidence="1">
    <location>
        <begin position="12"/>
        <end position="30"/>
    </location>
</feature>
<dbReference type="GeneID" id="14496028"/>
<dbReference type="InParanoid" id="I2H3P0"/>
<feature type="transmembrane region" description="Helical" evidence="1">
    <location>
        <begin position="94"/>
        <end position="116"/>
    </location>
</feature>
<sequence length="362" mass="41535">MLNRIFVVIRRHIKKCLFISLFIMLIVLQINNKDFYISRKLQEDTVSLSKRLDRPIWDLGRTSAVIGLVLTAANALYTAWCPVLCIIPTSPTCWTLVVGLTISAGVSTLGISYAAYQDYFNGEFDIMEEITPISLVILNRYRSQYKLTNTTFHTFPAVNSTSASNSLYKPDYIYDEVVHTFINAGLGTPLLTKSNYLFDKKESNTRDTYDSLTIHWSTPLGQHTATNLNHYDVRWMASDIAQQYLSGYNGSTLYTKNAQKMSMKKNEGQVVNWVSYNMNEGGPIVENLSLWKSFKNFGQWDENIEALSEMFYKNNIYKSWKWNVDIVTDAGISGTRWFDRRKKRAITHGEVYLNQYGGLEKP</sequence>